<dbReference type="GO" id="GO:0006313">
    <property type="term" value="P:DNA transposition"/>
    <property type="evidence" value="ECO:0007669"/>
    <property type="project" value="InterPro"/>
</dbReference>
<dbReference type="EMBL" id="UAUQ01000003">
    <property type="protein sequence ID" value="SPZ69932.1"/>
    <property type="molecule type" value="Genomic_DNA"/>
</dbReference>
<dbReference type="Gene3D" id="1.10.10.10">
    <property type="entry name" value="Winged helix-like DNA-binding domain superfamily/Winged helix DNA-binding domain"/>
    <property type="match status" value="1"/>
</dbReference>
<protein>
    <submittedName>
        <fullName evidence="1">IS600 ORF1</fullName>
    </submittedName>
</protein>
<organism evidence="1 2">
    <name type="scientific">Shigella dysenteriae</name>
    <dbReference type="NCBI Taxonomy" id="622"/>
    <lineage>
        <taxon>Bacteria</taxon>
        <taxon>Pseudomonadati</taxon>
        <taxon>Pseudomonadota</taxon>
        <taxon>Gammaproteobacteria</taxon>
        <taxon>Enterobacterales</taxon>
        <taxon>Enterobacteriaceae</taxon>
        <taxon>Shigella</taxon>
    </lineage>
</organism>
<accession>A0A2X2HJ07</accession>
<proteinExistence type="predicted"/>
<dbReference type="AlphaFoldDB" id="A0A2X2HJ07"/>
<dbReference type="InterPro" id="IPR036388">
    <property type="entry name" value="WH-like_DNA-bd_sf"/>
</dbReference>
<sequence length="162" mass="18005">MSRKTQRYSKEFKAEAVRMVLENQLSISEGASRLSLPEGTLGQWVTAARKGLGTPQTPVAARPHFRLPPERRIYGTGSSSTAHSVQIYKLLKLGFVHVRKCDRFCPAPTTTIRINMLGVKSGLNGYPLAESQQCRITGSACRNCIQILLCGFAQSWRMFPAY</sequence>
<evidence type="ECO:0000313" key="1">
    <source>
        <dbReference type="EMBL" id="SPZ69932.1"/>
    </source>
</evidence>
<dbReference type="InterPro" id="IPR002514">
    <property type="entry name" value="Transposase_8"/>
</dbReference>
<evidence type="ECO:0000313" key="2">
    <source>
        <dbReference type="Proteomes" id="UP000251082"/>
    </source>
</evidence>
<gene>
    <name evidence="1" type="ORF">NCTC4837_01912</name>
</gene>
<dbReference type="SUPFAM" id="SSF48295">
    <property type="entry name" value="TrpR-like"/>
    <property type="match status" value="1"/>
</dbReference>
<dbReference type="Pfam" id="PF01527">
    <property type="entry name" value="HTH_Tnp_1"/>
    <property type="match status" value="1"/>
</dbReference>
<reference evidence="1 2" key="1">
    <citation type="submission" date="2018-06" db="EMBL/GenBank/DDBJ databases">
        <authorList>
            <consortium name="Pathogen Informatics"/>
            <person name="Doyle S."/>
        </authorList>
    </citation>
    <scope>NUCLEOTIDE SEQUENCE [LARGE SCALE GENOMIC DNA]</scope>
    <source>
        <strain evidence="1 2">NCTC4837</strain>
    </source>
</reference>
<dbReference type="InterPro" id="IPR010921">
    <property type="entry name" value="Trp_repressor/repl_initiator"/>
</dbReference>
<dbReference type="GO" id="GO:0004803">
    <property type="term" value="F:transposase activity"/>
    <property type="evidence" value="ECO:0007669"/>
    <property type="project" value="InterPro"/>
</dbReference>
<name>A0A2X2HJ07_SHIDY</name>
<dbReference type="Proteomes" id="UP000251082">
    <property type="component" value="Unassembled WGS sequence"/>
</dbReference>
<dbReference type="GO" id="GO:0043565">
    <property type="term" value="F:sequence-specific DNA binding"/>
    <property type="evidence" value="ECO:0007669"/>
    <property type="project" value="InterPro"/>
</dbReference>